<sequence length="149" mass="17091">MKLLLLIVFFSILGCKESVVKKNNSDSSLEMKRTECIERIFAKDSFLGNVRNHASEKIPLKDALNNYTSELESLDYTNCPENFISAFQDHINAWKKVAEISSKYPSLRGELHDIFLQLEKSKDSIELKSLVKQVWDTWSKVEESASNQS</sequence>
<proteinExistence type="predicted"/>
<comment type="caution">
    <text evidence="1">The sequence shown here is derived from an EMBL/GenBank/DDBJ whole genome shotgun (WGS) entry which is preliminary data.</text>
</comment>
<accession>A0ABU3U9J7</accession>
<evidence type="ECO:0000313" key="2">
    <source>
        <dbReference type="Proteomes" id="UP001268651"/>
    </source>
</evidence>
<dbReference type="Proteomes" id="UP001268651">
    <property type="component" value="Unassembled WGS sequence"/>
</dbReference>
<organism evidence="1 2">
    <name type="scientific">Gilvirhabdus luticola</name>
    <dbReference type="NCBI Taxonomy" id="3079858"/>
    <lineage>
        <taxon>Bacteria</taxon>
        <taxon>Pseudomonadati</taxon>
        <taxon>Bacteroidota</taxon>
        <taxon>Flavobacteriia</taxon>
        <taxon>Flavobacteriales</taxon>
        <taxon>Flavobacteriaceae</taxon>
        <taxon>Gilvirhabdus</taxon>
    </lineage>
</organism>
<dbReference type="PROSITE" id="PS51257">
    <property type="entry name" value="PROKAR_LIPOPROTEIN"/>
    <property type="match status" value="1"/>
</dbReference>
<dbReference type="EMBL" id="JAWHTF010000008">
    <property type="protein sequence ID" value="MDU8887068.1"/>
    <property type="molecule type" value="Genomic_DNA"/>
</dbReference>
<gene>
    <name evidence="1" type="ORF">RXV94_12935</name>
</gene>
<dbReference type="RefSeq" id="WP_316663165.1">
    <property type="nucleotide sequence ID" value="NZ_JAWHTF010000008.1"/>
</dbReference>
<protein>
    <submittedName>
        <fullName evidence="1">Uncharacterized protein</fullName>
    </submittedName>
</protein>
<evidence type="ECO:0000313" key="1">
    <source>
        <dbReference type="EMBL" id="MDU8887068.1"/>
    </source>
</evidence>
<keyword evidence="2" id="KW-1185">Reference proteome</keyword>
<name>A0ABU3U9J7_9FLAO</name>
<reference evidence="1 2" key="1">
    <citation type="submission" date="2023-10" db="EMBL/GenBank/DDBJ databases">
        <title>Marimonas sp. nov. isolated from tidal mud flat.</title>
        <authorList>
            <person name="Jaincy N.J."/>
            <person name="Srinivasan S."/>
            <person name="Lee S.-S."/>
        </authorList>
    </citation>
    <scope>NUCLEOTIDE SEQUENCE [LARGE SCALE GENOMIC DNA]</scope>
    <source>
        <strain evidence="1 2">MJ-SS3</strain>
    </source>
</reference>